<feature type="compositionally biased region" description="Basic and acidic residues" evidence="1">
    <location>
        <begin position="27"/>
        <end position="44"/>
    </location>
</feature>
<feature type="region of interest" description="Disordered" evidence="1">
    <location>
        <begin position="1"/>
        <end position="52"/>
    </location>
</feature>
<dbReference type="Proteomes" id="UP000004980">
    <property type="component" value="Unassembled WGS sequence"/>
</dbReference>
<dbReference type="EMBL" id="AKAU01000292">
    <property type="protein sequence ID" value="EIM93840.1"/>
    <property type="molecule type" value="Genomic_DNA"/>
</dbReference>
<name>A0ABN0F5H8_9BURK</name>
<dbReference type="RefSeq" id="WP_009770982.1">
    <property type="nucleotide sequence ID" value="NZ_AKAU01000292.1"/>
</dbReference>
<evidence type="ECO:0000256" key="1">
    <source>
        <dbReference type="SAM" id="MobiDB-lite"/>
    </source>
</evidence>
<protein>
    <submittedName>
        <fullName evidence="2">Uncharacterized protein</fullName>
    </submittedName>
</protein>
<keyword evidence="3" id="KW-1185">Reference proteome</keyword>
<comment type="caution">
    <text evidence="2">The sequence shown here is derived from an EMBL/GenBank/DDBJ whole genome shotgun (WGS) entry which is preliminary data.</text>
</comment>
<gene>
    <name evidence="2" type="ORF">WQE_47424</name>
</gene>
<evidence type="ECO:0000313" key="2">
    <source>
        <dbReference type="EMBL" id="EIM93840.1"/>
    </source>
</evidence>
<reference evidence="2 3" key="1">
    <citation type="journal article" date="2012" name="J. Bacteriol.">
        <title>Draft Genome Sequence of the Soil Bacterium Burkholderia terrae Strain BS001, Which Interacts with Fungal Surface Structures.</title>
        <authorList>
            <person name="Nazir R."/>
            <person name="Hansen M.A."/>
            <person name="Sorensen S."/>
            <person name="van Elsas J.D."/>
        </authorList>
    </citation>
    <scope>NUCLEOTIDE SEQUENCE [LARGE SCALE GENOMIC DNA]</scope>
    <source>
        <strain evidence="2 3">BS001</strain>
    </source>
</reference>
<organism evidence="2 3">
    <name type="scientific">Paraburkholderia hospita</name>
    <dbReference type="NCBI Taxonomy" id="169430"/>
    <lineage>
        <taxon>Bacteria</taxon>
        <taxon>Pseudomonadati</taxon>
        <taxon>Pseudomonadota</taxon>
        <taxon>Betaproteobacteria</taxon>
        <taxon>Burkholderiales</taxon>
        <taxon>Burkholderiaceae</taxon>
        <taxon>Paraburkholderia</taxon>
    </lineage>
</organism>
<accession>A0ABN0F5H8</accession>
<proteinExistence type="predicted"/>
<evidence type="ECO:0000313" key="3">
    <source>
        <dbReference type="Proteomes" id="UP000004980"/>
    </source>
</evidence>
<sequence>MTRAGTPADWISTDQPRSDACNPRRAAVHEARKANGDRDGERAKGGSPGSRIPGADIAAVIARHGVKVEASDLVVPHGDAIGDALLSRDITDATFLAPFFQQIAKWYRYTLHTWERPENKLGLGAKAHWSDRPMPAERVALFHPKTLTRALCECGQQHRRSITNCGHSDW</sequence>